<gene>
    <name evidence="9" type="ORF">G3R41_10160</name>
    <name evidence="8" type="ORF">GCU67_09505</name>
</gene>
<evidence type="ECO:0000256" key="6">
    <source>
        <dbReference type="ARBA" id="ARBA00023136"/>
    </source>
</evidence>
<dbReference type="Proteomes" id="UP000468828">
    <property type="component" value="Unassembled WGS sequence"/>
</dbReference>
<reference evidence="8 10" key="1">
    <citation type="submission" date="2020-01" db="EMBL/GenBank/DDBJ databases">
        <title>the WGS Modestobacter muralis CPCC 204518.</title>
        <authorList>
            <person name="Jiang Z."/>
        </authorList>
    </citation>
    <scope>NUCLEOTIDE SEQUENCE [LARGE SCALE GENOMIC DNA]</scope>
    <source>
        <strain evidence="8 10">DSM 100205</strain>
    </source>
</reference>
<name>A0A6P0EUX6_9ACTN</name>
<comment type="similarity">
    <text evidence="2">Belongs to the DedA family.</text>
</comment>
<evidence type="ECO:0000256" key="5">
    <source>
        <dbReference type="ARBA" id="ARBA00022989"/>
    </source>
</evidence>
<keyword evidence="4 7" id="KW-0812">Transmembrane</keyword>
<feature type="transmembrane region" description="Helical" evidence="7">
    <location>
        <begin position="146"/>
        <end position="165"/>
    </location>
</feature>
<evidence type="ECO:0000313" key="11">
    <source>
        <dbReference type="Proteomes" id="UP000471152"/>
    </source>
</evidence>
<dbReference type="PANTHER" id="PTHR42709:SF6">
    <property type="entry name" value="UNDECAPRENYL PHOSPHATE TRANSPORTER A"/>
    <property type="match status" value="1"/>
</dbReference>
<dbReference type="PANTHER" id="PTHR42709">
    <property type="entry name" value="ALKALINE PHOSPHATASE LIKE PROTEIN"/>
    <property type="match status" value="1"/>
</dbReference>
<keyword evidence="10" id="KW-1185">Reference proteome</keyword>
<keyword evidence="3" id="KW-1003">Cell membrane</keyword>
<dbReference type="Proteomes" id="UP000471152">
    <property type="component" value="Unassembled WGS sequence"/>
</dbReference>
<keyword evidence="6 7" id="KW-0472">Membrane</keyword>
<accession>A0A6P0EUX6</accession>
<evidence type="ECO:0000313" key="8">
    <source>
        <dbReference type="EMBL" id="NEK94406.1"/>
    </source>
</evidence>
<dbReference type="GO" id="GO:0005886">
    <property type="term" value="C:plasma membrane"/>
    <property type="evidence" value="ECO:0007669"/>
    <property type="project" value="UniProtKB-SubCell"/>
</dbReference>
<protein>
    <recommendedName>
        <fullName evidence="12">DedA family protein</fullName>
    </recommendedName>
</protein>
<dbReference type="RefSeq" id="WP_163610987.1">
    <property type="nucleotide sequence ID" value="NZ_JAAGWB010000024.1"/>
</dbReference>
<reference evidence="9 11" key="2">
    <citation type="submission" date="2020-02" db="EMBL/GenBank/DDBJ databases">
        <title>The WGS of Modestobacter muralis DSM 100205.</title>
        <authorList>
            <person name="Jiang Z."/>
        </authorList>
    </citation>
    <scope>NUCLEOTIDE SEQUENCE [LARGE SCALE GENOMIC DNA]</scope>
    <source>
        <strain evidence="9 11">DSM 100205</strain>
    </source>
</reference>
<dbReference type="InterPro" id="IPR051311">
    <property type="entry name" value="DedA_domain"/>
</dbReference>
<evidence type="ECO:0000256" key="1">
    <source>
        <dbReference type="ARBA" id="ARBA00004651"/>
    </source>
</evidence>
<keyword evidence="5 7" id="KW-1133">Transmembrane helix</keyword>
<feature type="transmembrane region" description="Helical" evidence="7">
    <location>
        <begin position="57"/>
        <end position="76"/>
    </location>
</feature>
<feature type="transmembrane region" description="Helical" evidence="7">
    <location>
        <begin position="177"/>
        <end position="194"/>
    </location>
</feature>
<comment type="subcellular location">
    <subcellularLocation>
        <location evidence="1">Cell membrane</location>
        <topology evidence="1">Multi-pass membrane protein</topology>
    </subcellularLocation>
</comment>
<sequence>MLSALLDRIGDWPAVLVLGVAAVVLAVESGFLVGMLLPGTTTLVVLGLWSAASGTHPVWPVAVAAVASVTGALTGWRRGHGRRALDPGSHRRLRARVDPAVRTARSWLGRLGPVGTAAVLAGGHWVAVTRTLVPRVAGGAHVPLRLAGPVLAVSGTAWAATVVLLSRALGERVARDAGWVPAVVLAVLLVVLVVRSARAHHSSAAHGG</sequence>
<evidence type="ECO:0000256" key="4">
    <source>
        <dbReference type="ARBA" id="ARBA00022692"/>
    </source>
</evidence>
<dbReference type="EMBL" id="JAAGWH010000022">
    <property type="protein sequence ID" value="NEK94406.1"/>
    <property type="molecule type" value="Genomic_DNA"/>
</dbReference>
<organism evidence="8 10">
    <name type="scientific">Modestobacter muralis</name>
    <dbReference type="NCBI Taxonomy" id="1608614"/>
    <lineage>
        <taxon>Bacteria</taxon>
        <taxon>Bacillati</taxon>
        <taxon>Actinomycetota</taxon>
        <taxon>Actinomycetes</taxon>
        <taxon>Geodermatophilales</taxon>
        <taxon>Geodermatophilaceae</taxon>
        <taxon>Modestobacter</taxon>
    </lineage>
</organism>
<feature type="transmembrane region" description="Helical" evidence="7">
    <location>
        <begin position="12"/>
        <end position="37"/>
    </location>
</feature>
<dbReference type="EMBL" id="JAAGWB010000024">
    <property type="protein sequence ID" value="NEN51294.1"/>
    <property type="molecule type" value="Genomic_DNA"/>
</dbReference>
<evidence type="ECO:0000313" key="9">
    <source>
        <dbReference type="EMBL" id="NEN51294.1"/>
    </source>
</evidence>
<evidence type="ECO:0000256" key="3">
    <source>
        <dbReference type="ARBA" id="ARBA00022475"/>
    </source>
</evidence>
<evidence type="ECO:0000256" key="2">
    <source>
        <dbReference type="ARBA" id="ARBA00010792"/>
    </source>
</evidence>
<evidence type="ECO:0000313" key="10">
    <source>
        <dbReference type="Proteomes" id="UP000468828"/>
    </source>
</evidence>
<dbReference type="AlphaFoldDB" id="A0A6P0EUX6"/>
<comment type="caution">
    <text evidence="8">The sequence shown here is derived from an EMBL/GenBank/DDBJ whole genome shotgun (WGS) entry which is preliminary data.</text>
</comment>
<evidence type="ECO:0008006" key="12">
    <source>
        <dbReference type="Google" id="ProtNLM"/>
    </source>
</evidence>
<evidence type="ECO:0000256" key="7">
    <source>
        <dbReference type="SAM" id="Phobius"/>
    </source>
</evidence>
<proteinExistence type="inferred from homology"/>
<feature type="transmembrane region" description="Helical" evidence="7">
    <location>
        <begin position="107"/>
        <end position="126"/>
    </location>
</feature>